<dbReference type="RefSeq" id="XP_001018950.2">
    <property type="nucleotide sequence ID" value="XM_001018950.2"/>
</dbReference>
<protein>
    <submittedName>
        <fullName evidence="2">Transmembrane protein, putative</fullName>
    </submittedName>
</protein>
<reference evidence="3" key="1">
    <citation type="journal article" date="2006" name="PLoS Biol.">
        <title>Macronuclear genome sequence of the ciliate Tetrahymena thermophila, a model eukaryote.</title>
        <authorList>
            <person name="Eisen J.A."/>
            <person name="Coyne R.S."/>
            <person name="Wu M."/>
            <person name="Wu D."/>
            <person name="Thiagarajan M."/>
            <person name="Wortman J.R."/>
            <person name="Badger J.H."/>
            <person name="Ren Q."/>
            <person name="Amedeo P."/>
            <person name="Jones K.M."/>
            <person name="Tallon L.J."/>
            <person name="Delcher A.L."/>
            <person name="Salzberg S.L."/>
            <person name="Silva J.C."/>
            <person name="Haas B.J."/>
            <person name="Majoros W.H."/>
            <person name="Farzad M."/>
            <person name="Carlton J.M."/>
            <person name="Smith R.K. Jr."/>
            <person name="Garg J."/>
            <person name="Pearlman R.E."/>
            <person name="Karrer K.M."/>
            <person name="Sun L."/>
            <person name="Manning G."/>
            <person name="Elde N.C."/>
            <person name="Turkewitz A.P."/>
            <person name="Asai D.J."/>
            <person name="Wilkes D.E."/>
            <person name="Wang Y."/>
            <person name="Cai H."/>
            <person name="Collins K."/>
            <person name="Stewart B.A."/>
            <person name="Lee S.R."/>
            <person name="Wilamowska K."/>
            <person name="Weinberg Z."/>
            <person name="Ruzzo W.L."/>
            <person name="Wloga D."/>
            <person name="Gaertig J."/>
            <person name="Frankel J."/>
            <person name="Tsao C.-C."/>
            <person name="Gorovsky M.A."/>
            <person name="Keeling P.J."/>
            <person name="Waller R.F."/>
            <person name="Patron N.J."/>
            <person name="Cherry J.M."/>
            <person name="Stover N.A."/>
            <person name="Krieger C.J."/>
            <person name="del Toro C."/>
            <person name="Ryder H.F."/>
            <person name="Williamson S.C."/>
            <person name="Barbeau R.A."/>
            <person name="Hamilton E.P."/>
            <person name="Orias E."/>
        </authorList>
    </citation>
    <scope>NUCLEOTIDE SEQUENCE [LARGE SCALE GENOMIC DNA]</scope>
    <source>
        <strain evidence="3">SB210</strain>
    </source>
</reference>
<dbReference type="AlphaFoldDB" id="Q23Q79"/>
<gene>
    <name evidence="2" type="ORF">TTHERM_00582090</name>
</gene>
<sequence>MQLFQQDHINKFLAKFKNDKLETQFLNSLERKRQIPLYLVLLAEVIWAAMRLIMGVDQQNELQTLLVCSGFMLIFRFTPSRFQKYLLLIGQVYSTYNVQTYLLEYNSNSSKDISTFQINFQNGMMQVIYYVLESQNFALEIISMLTNFSILVYYMQMPTAYLEVYIMSFLILIICKHYQNVNQRRLFLSLKNFEELEKINNLALSNILFIQQFDKRTYEMKLIDCNEKAKKFNIHKSQEIYNDFLQSISVSDLKLSSSMLIGKSNIKKLETLKDILLIQHAHVYEDMVKKKEEEKKKQKKEKKLNQQEDESLHLLNGDLKVSWTDQESKKKYKFNVKIVPIYINEPLLFVFLEDITIYSKFTNLKVNKDNEFLLQQSTISFLSDKLQEIMVAAQISVKQMQRQLISINQALNFLKRQELSQIYTEEFSLSTIINQVMKLYEDFPQIKYINQLVNDQIKSYRQILFSVILAIFSSIKNPKEIMQVITKPSQNKFSTAIKLEIIIGNIGKNVIQYKQQLNFYNSLNYSLFFEAYNNYIKNLMQKICLNNYYSIETDLENDTITLSIEILQDLQVLNNQNLVENKDLKLTQSPYINYTESNNNMITNQSFMLASQLQTLRTENISLPLAKAIYNFPNTKITNF</sequence>
<dbReference type="GeneID" id="7845445"/>
<keyword evidence="2" id="KW-0472">Membrane</keyword>
<feature type="coiled-coil region" evidence="1">
    <location>
        <begin position="281"/>
        <end position="310"/>
    </location>
</feature>
<name>Q23Q79_TETTS</name>
<evidence type="ECO:0000313" key="2">
    <source>
        <dbReference type="EMBL" id="EAR98705.2"/>
    </source>
</evidence>
<dbReference type="InParanoid" id="Q23Q79"/>
<organism evidence="2 3">
    <name type="scientific">Tetrahymena thermophila (strain SB210)</name>
    <dbReference type="NCBI Taxonomy" id="312017"/>
    <lineage>
        <taxon>Eukaryota</taxon>
        <taxon>Sar</taxon>
        <taxon>Alveolata</taxon>
        <taxon>Ciliophora</taxon>
        <taxon>Intramacronucleata</taxon>
        <taxon>Oligohymenophorea</taxon>
        <taxon>Hymenostomatida</taxon>
        <taxon>Tetrahymenina</taxon>
        <taxon>Tetrahymenidae</taxon>
        <taxon>Tetrahymena</taxon>
    </lineage>
</organism>
<evidence type="ECO:0000313" key="3">
    <source>
        <dbReference type="Proteomes" id="UP000009168"/>
    </source>
</evidence>
<keyword evidence="2" id="KW-0812">Transmembrane</keyword>
<dbReference type="KEGG" id="tet:TTHERM_00582090"/>
<evidence type="ECO:0000256" key="1">
    <source>
        <dbReference type="SAM" id="Coils"/>
    </source>
</evidence>
<keyword evidence="3" id="KW-1185">Reference proteome</keyword>
<keyword evidence="1" id="KW-0175">Coiled coil</keyword>
<accession>Q23Q79</accession>
<dbReference type="Proteomes" id="UP000009168">
    <property type="component" value="Unassembled WGS sequence"/>
</dbReference>
<proteinExistence type="predicted"/>
<dbReference type="EMBL" id="GG662649">
    <property type="protein sequence ID" value="EAR98705.2"/>
    <property type="molecule type" value="Genomic_DNA"/>
</dbReference>
<dbReference type="HOGENOM" id="CLU_488790_0_0_1"/>